<evidence type="ECO:0000256" key="2">
    <source>
        <dbReference type="ARBA" id="ARBA00023444"/>
    </source>
</evidence>
<dbReference type="Pfam" id="PF22451">
    <property type="entry name" value="NirdL-like_HTH"/>
    <property type="match status" value="2"/>
</dbReference>
<dbReference type="Pfam" id="PF17805">
    <property type="entry name" value="AsnC_trans_reg2"/>
    <property type="match status" value="3"/>
</dbReference>
<proteinExistence type="inferred from homology"/>
<dbReference type="PANTHER" id="PTHR43413:SF1">
    <property type="entry name" value="SIROHEME DECARBOXYLASE NIRL SUBUNIT"/>
    <property type="match status" value="1"/>
</dbReference>
<organism evidence="8 9">
    <name type="scientific">Alicycliphilus denitrificans</name>
    <dbReference type="NCBI Taxonomy" id="179636"/>
    <lineage>
        <taxon>Bacteria</taxon>
        <taxon>Pseudomonadati</taxon>
        <taxon>Pseudomonadota</taxon>
        <taxon>Betaproteobacteria</taxon>
        <taxon>Burkholderiales</taxon>
        <taxon>Comamonadaceae</taxon>
        <taxon>Alicycliphilus</taxon>
    </lineage>
</organism>
<feature type="domain" description="Siroheme decarboxylase NirL-like HTH" evidence="7">
    <location>
        <begin position="345"/>
        <end position="390"/>
    </location>
</feature>
<dbReference type="InterPro" id="IPR050684">
    <property type="entry name" value="HTH-Siroheme_Decarb"/>
</dbReference>
<keyword evidence="1" id="KW-0456">Lyase</keyword>
<evidence type="ECO:0000256" key="5">
    <source>
        <dbReference type="ARBA" id="ARBA00048470"/>
    </source>
</evidence>
<dbReference type="PANTHER" id="PTHR43413">
    <property type="entry name" value="TRANSCRIPTIONAL REGULATOR, ASNC FAMILY"/>
    <property type="match status" value="1"/>
</dbReference>
<dbReference type="InterPro" id="IPR036388">
    <property type="entry name" value="WH-like_DNA-bd_sf"/>
</dbReference>
<comment type="pathway">
    <text evidence="2">Porphyrin-containing compound metabolism.</text>
</comment>
<comment type="caution">
    <text evidence="8">The sequence shown here is derived from an EMBL/GenBank/DDBJ whole genome shotgun (WGS) entry which is preliminary data.</text>
</comment>
<evidence type="ECO:0000256" key="1">
    <source>
        <dbReference type="ARBA" id="ARBA00023239"/>
    </source>
</evidence>
<gene>
    <name evidence="8" type="ORF">CE154_007630</name>
</gene>
<evidence type="ECO:0000259" key="7">
    <source>
        <dbReference type="Pfam" id="PF22451"/>
    </source>
</evidence>
<accession>A0A3R7HY99</accession>
<protein>
    <recommendedName>
        <fullName evidence="4">siroheme decarboxylase</fullName>
        <ecNumber evidence="4">4.1.1.111</ecNumber>
    </recommendedName>
</protein>
<dbReference type="GO" id="GO:0016829">
    <property type="term" value="F:lyase activity"/>
    <property type="evidence" value="ECO:0007669"/>
    <property type="project" value="UniProtKB-KW"/>
</dbReference>
<dbReference type="InterPro" id="IPR053953">
    <property type="entry name" value="NirdL-like_HTH"/>
</dbReference>
<name>A0A3R7HY99_9BURK</name>
<dbReference type="Gene3D" id="3.30.70.3460">
    <property type="match status" value="3"/>
</dbReference>
<dbReference type="EMBL" id="NKDB02000001">
    <property type="protein sequence ID" value="RKJ99582.1"/>
    <property type="molecule type" value="Genomic_DNA"/>
</dbReference>
<dbReference type="Gene3D" id="1.10.10.10">
    <property type="entry name" value="Winged helix-like DNA-binding domain superfamily/Winged helix DNA-binding domain"/>
    <property type="match status" value="1"/>
</dbReference>
<comment type="catalytic activity">
    <reaction evidence="5">
        <text>siroheme + 2 H(+) = 12,18-didecarboxysiroheme + 2 CO2</text>
        <dbReference type="Rhea" id="RHEA:19093"/>
        <dbReference type="ChEBI" id="CHEBI:15378"/>
        <dbReference type="ChEBI" id="CHEBI:16526"/>
        <dbReference type="ChEBI" id="CHEBI:60052"/>
        <dbReference type="ChEBI" id="CHEBI:140497"/>
        <dbReference type="EC" id="4.1.1.111"/>
    </reaction>
</comment>
<sequence>MHTAQPPTDLALLNSWQRDFPLCREPFALIGQRLGLDAGEVLSHYRHLQRQGSLSRIGAVFAPGAGGASLLAAMAVPPERLEAVAAIVSSHAGVNHNYEREHATNLWFVATGPDAAQVDQLLRSIEMDTGLPVQRLPMLRPYRIDTGFDLRASQSRSSGATHWAQTPLQTHDQPLAALAEQGLPLVERPYDLWAEQLQQPVEAVLHTLQRWLDERTVSRFGVVVRHHELGFTANAMTVFDVPESEVDACGEALARVPGVTLAYQRARTGDWPYNLYCMVHGRDRESVRTTVAHAVAQAGLADKPQAMLFSLRRFKQTGARRFTPPAMPRTLPTHQKERCMLTPEDARLIDHLHGGFPLVDRPFAAVGQALGWSEERVIERLHQLLAQGVLTRFGPLFQIERAGGQFVLAAIAVPEERFDVVNAVVNSFPEVAHNYRRTHRLNMWFVVAAESPALAQDAIARIEDAVGLQVFAFPKEEEYFVELRLPALPQTGERHGAGCL</sequence>
<feature type="domain" description="Siroheme decarboxylase AsnC-like ligand binding" evidence="6">
    <location>
        <begin position="229"/>
        <end position="315"/>
    </location>
</feature>
<evidence type="ECO:0000256" key="3">
    <source>
        <dbReference type="ARBA" id="ARBA00023457"/>
    </source>
</evidence>
<feature type="domain" description="Siroheme decarboxylase AsnC-like ligand binding" evidence="6">
    <location>
        <begin position="407"/>
        <end position="472"/>
    </location>
</feature>
<evidence type="ECO:0000256" key="4">
    <source>
        <dbReference type="ARBA" id="ARBA00023471"/>
    </source>
</evidence>
<feature type="domain" description="Siroheme decarboxylase NirL-like HTH" evidence="7">
    <location>
        <begin position="10"/>
        <end position="52"/>
    </location>
</feature>
<reference evidence="8 9" key="1">
    <citation type="submission" date="2018-09" db="EMBL/GenBank/DDBJ databases">
        <title>Genome comparison of Alicycliphilus sp. BQ1, a polyurethanolytic bacterium, with its closest phylogenetic relatives Alicycliphilus denitrificans BC and K601, unable to attack polyurethane.</title>
        <authorList>
            <person name="Loza-Tavera H."/>
            <person name="Lozano L."/>
            <person name="Cevallos M."/>
            <person name="Maya-Lucas O."/>
            <person name="Garcia-Mena J."/>
            <person name="Hernandez J."/>
        </authorList>
    </citation>
    <scope>NUCLEOTIDE SEQUENCE [LARGE SCALE GENOMIC DNA]</scope>
    <source>
        <strain evidence="8 9">BQ1</strain>
    </source>
</reference>
<dbReference type="Proteomes" id="UP000216225">
    <property type="component" value="Unassembled WGS sequence"/>
</dbReference>
<evidence type="ECO:0000259" key="6">
    <source>
        <dbReference type="Pfam" id="PF17805"/>
    </source>
</evidence>
<comment type="similarity">
    <text evidence="3">Belongs to the Ahb/Nir family.</text>
</comment>
<dbReference type="EC" id="4.1.1.111" evidence="4"/>
<dbReference type="AlphaFoldDB" id="A0A3R7HY99"/>
<evidence type="ECO:0000313" key="9">
    <source>
        <dbReference type="Proteomes" id="UP000216225"/>
    </source>
</evidence>
<feature type="domain" description="Siroheme decarboxylase AsnC-like ligand binding" evidence="6">
    <location>
        <begin position="69"/>
        <end position="142"/>
    </location>
</feature>
<dbReference type="InterPro" id="IPR040523">
    <property type="entry name" value="AsnC_trans_reg2"/>
</dbReference>
<evidence type="ECO:0000313" key="8">
    <source>
        <dbReference type="EMBL" id="RKJ99582.1"/>
    </source>
</evidence>